<dbReference type="Proteomes" id="UP000263268">
    <property type="component" value="Unassembled WGS sequence"/>
</dbReference>
<feature type="transmembrane region" description="Helical" evidence="1">
    <location>
        <begin position="12"/>
        <end position="32"/>
    </location>
</feature>
<dbReference type="EMBL" id="DPRK01000176">
    <property type="protein sequence ID" value="HCY82045.1"/>
    <property type="molecule type" value="Genomic_DNA"/>
</dbReference>
<sequence length="409" mass="46361">MFKTFQFISKVFVCKVVYILFLFCYSCMSQSYPKEEKIMVATWNAYEPPSDTPEYLVPFTNGFGLQVTRISDATVFGKDNKQLRHHYSVDSPWNSDGSYIKLSGYPAAILDGKTYKFVKWADIPASATWANTNPNIMYGTYKNKLVSYDVRINTIQTIHVFKDFEEISYGFNKGNMSYDDRYIGLVGKNESDLTLIVYDIKNNQIVGTDPIGNVDLAWFSVSPLGNYAVITFGEDGDLPTQGLKAYDIDLTNKRHLNNYTTHSDLGIDADGQEVYVAFGDETTRPNGYFMKMVRLSDGLTTPLFNYTPDNGVWNGHISCRNINRPGWAYVSEGCCETIGKKELFAIKLDSSNTVERFGLHHATYHDAYQQQPQAVPNRDGTKIMFASSWNGLFTTEYPPSFIVEKTNKE</sequence>
<proteinExistence type="predicted"/>
<name>A0A3D6BVH8_9FLAO</name>
<keyword evidence="1" id="KW-0812">Transmembrane</keyword>
<keyword evidence="1" id="KW-1133">Transmembrane helix</keyword>
<evidence type="ECO:0000256" key="1">
    <source>
        <dbReference type="SAM" id="Phobius"/>
    </source>
</evidence>
<evidence type="ECO:0000313" key="2">
    <source>
        <dbReference type="EMBL" id="HCY82045.1"/>
    </source>
</evidence>
<organism evidence="2 3">
    <name type="scientific">Xanthomarina gelatinilytica</name>
    <dbReference type="NCBI Taxonomy" id="1137281"/>
    <lineage>
        <taxon>Bacteria</taxon>
        <taxon>Pseudomonadati</taxon>
        <taxon>Bacteroidota</taxon>
        <taxon>Flavobacteriia</taxon>
        <taxon>Flavobacteriales</taxon>
        <taxon>Flavobacteriaceae</taxon>
        <taxon>Xanthomarina</taxon>
    </lineage>
</organism>
<evidence type="ECO:0000313" key="3">
    <source>
        <dbReference type="Proteomes" id="UP000263268"/>
    </source>
</evidence>
<comment type="caution">
    <text evidence="2">The sequence shown here is derived from an EMBL/GenBank/DDBJ whole genome shotgun (WGS) entry which is preliminary data.</text>
</comment>
<accession>A0A3D6BVH8</accession>
<keyword evidence="1" id="KW-0472">Membrane</keyword>
<dbReference type="InterPro" id="IPR015943">
    <property type="entry name" value="WD40/YVTN_repeat-like_dom_sf"/>
</dbReference>
<protein>
    <submittedName>
        <fullName evidence="2">Uncharacterized protein</fullName>
    </submittedName>
</protein>
<dbReference type="AlphaFoldDB" id="A0A3D6BVH8"/>
<dbReference type="SUPFAM" id="SSF82171">
    <property type="entry name" value="DPP6 N-terminal domain-like"/>
    <property type="match status" value="1"/>
</dbReference>
<gene>
    <name evidence="2" type="ORF">DHV22_10805</name>
</gene>
<dbReference type="Gene3D" id="2.130.10.10">
    <property type="entry name" value="YVTN repeat-like/Quinoprotein amine dehydrogenase"/>
    <property type="match status" value="1"/>
</dbReference>
<reference evidence="2 3" key="1">
    <citation type="journal article" date="2018" name="Nat. Biotechnol.">
        <title>A standardized bacterial taxonomy based on genome phylogeny substantially revises the tree of life.</title>
        <authorList>
            <person name="Parks D.H."/>
            <person name="Chuvochina M."/>
            <person name="Waite D.W."/>
            <person name="Rinke C."/>
            <person name="Skarshewski A."/>
            <person name="Chaumeil P.A."/>
            <person name="Hugenholtz P."/>
        </authorList>
    </citation>
    <scope>NUCLEOTIDE SEQUENCE [LARGE SCALE GENOMIC DNA]</scope>
    <source>
        <strain evidence="2">UBA10227</strain>
    </source>
</reference>